<accession>A0ABM0K4Q9</accession>
<protein>
    <recommendedName>
        <fullName evidence="2">DNA-(apurinic or apyrimidinic site) lyase</fullName>
        <ecNumber evidence="2">4.2.99.18</ecNumber>
    </recommendedName>
</protein>
<keyword evidence="12" id="KW-1185">Reference proteome</keyword>
<evidence type="ECO:0000256" key="1">
    <source>
        <dbReference type="ARBA" id="ARBA00009409"/>
    </source>
</evidence>
<evidence type="ECO:0000313" key="12">
    <source>
        <dbReference type="Proteomes" id="UP000694888"/>
    </source>
</evidence>
<dbReference type="Gene3D" id="1.10.8.50">
    <property type="match status" value="1"/>
</dbReference>
<evidence type="ECO:0000256" key="7">
    <source>
        <dbReference type="ARBA" id="ARBA00023239"/>
    </source>
</evidence>
<evidence type="ECO:0000256" key="9">
    <source>
        <dbReference type="ARBA" id="ARBA00023295"/>
    </source>
</evidence>
<feature type="compositionally biased region" description="Basic and acidic residues" evidence="10">
    <location>
        <begin position="462"/>
        <end position="474"/>
    </location>
</feature>
<sequence>MPEGPELYLSALFINRICENLSFSGKIRRNPVHKSADIVWDEPEYTIRAQSRGKELKLNLFAAPQDVTSNKAGKQLELKSTSIHFTFGMSGKFEFTPANELLKHSHLTFFTKNEPKMALSFVDYRRFGRWFQDSSWSADRGPCIIQEYDVFVKYIADNLHNVAFNKPICEVLLNQKFFNGIGNYLRAEILYRCEIPPFQQAKSVLKLQENGTEIKQEYKDTGVTIKKELEEMSVKQQNTSGQDTQKASKRKGQNGKCDESSDCKYLKVEKVEVEETKGMMNGDAAESFLATHFDSKAQQVLQLCHKVPLEVVELGSKKDSLSEMYSDESDSSYRNWLQCYYQPGMKNLADHNKRTIWFSGPPGPMVPKEQKSRKPKTKKSSSDSNAKKEKTRDDEDTGGAEKKEGRLTRRQLSSSSKLGKKSSKAQKVSAKKKEKSSETARQKAAKKSTVGAQSNSNLTLVENKKQKQSKDGSRITRSSLKGKVK</sequence>
<keyword evidence="9" id="KW-0326">Glycosidase</keyword>
<comment type="similarity">
    <text evidence="1">Belongs to the FPG family.</text>
</comment>
<evidence type="ECO:0000256" key="2">
    <source>
        <dbReference type="ARBA" id="ARBA00012720"/>
    </source>
</evidence>
<gene>
    <name evidence="13" type="primary">LOC101847374</name>
</gene>
<evidence type="ECO:0000256" key="4">
    <source>
        <dbReference type="ARBA" id="ARBA00022801"/>
    </source>
</evidence>
<dbReference type="Pfam" id="PF01149">
    <property type="entry name" value="Fapy_DNA_glyco"/>
    <property type="match status" value="1"/>
</dbReference>
<dbReference type="InterPro" id="IPR015371">
    <property type="entry name" value="Endonuclease-VIII_DNA-bd"/>
</dbReference>
<keyword evidence="3" id="KW-0227">DNA damage</keyword>
<name>A0ABM0K4Q9_APLCA</name>
<evidence type="ECO:0000256" key="3">
    <source>
        <dbReference type="ARBA" id="ARBA00022763"/>
    </source>
</evidence>
<dbReference type="SMART" id="SM00898">
    <property type="entry name" value="Fapy_DNA_glyco"/>
    <property type="match status" value="1"/>
</dbReference>
<dbReference type="SUPFAM" id="SSF46946">
    <property type="entry name" value="S13-like H2TH domain"/>
    <property type="match status" value="1"/>
</dbReference>
<feature type="domain" description="Formamidopyrimidine-DNA glycosylase catalytic" evidence="11">
    <location>
        <begin position="2"/>
        <end position="128"/>
    </location>
</feature>
<dbReference type="Gene3D" id="3.20.190.10">
    <property type="entry name" value="MutM-like, N-terminal"/>
    <property type="match status" value="1"/>
</dbReference>
<dbReference type="Pfam" id="PF09292">
    <property type="entry name" value="Neil1-DNA_bind"/>
    <property type="match status" value="1"/>
</dbReference>
<keyword evidence="7" id="KW-0456">Lyase</keyword>
<dbReference type="RefSeq" id="XP_005108711.1">
    <property type="nucleotide sequence ID" value="XM_005108654.3"/>
</dbReference>
<feature type="compositionally biased region" description="Polar residues" evidence="10">
    <location>
        <begin position="234"/>
        <end position="245"/>
    </location>
</feature>
<dbReference type="InterPro" id="IPR015886">
    <property type="entry name" value="H2TH_FPG"/>
</dbReference>
<feature type="compositionally biased region" description="Polar residues" evidence="10">
    <location>
        <begin position="450"/>
        <end position="460"/>
    </location>
</feature>
<evidence type="ECO:0000256" key="6">
    <source>
        <dbReference type="ARBA" id="ARBA00023204"/>
    </source>
</evidence>
<organism evidence="12 13">
    <name type="scientific">Aplysia californica</name>
    <name type="common">California sea hare</name>
    <dbReference type="NCBI Taxonomy" id="6500"/>
    <lineage>
        <taxon>Eukaryota</taxon>
        <taxon>Metazoa</taxon>
        <taxon>Spiralia</taxon>
        <taxon>Lophotrochozoa</taxon>
        <taxon>Mollusca</taxon>
        <taxon>Gastropoda</taxon>
        <taxon>Heterobranchia</taxon>
        <taxon>Euthyneura</taxon>
        <taxon>Tectipleura</taxon>
        <taxon>Aplysiida</taxon>
        <taxon>Aplysioidea</taxon>
        <taxon>Aplysiidae</taxon>
        <taxon>Aplysia</taxon>
    </lineage>
</organism>
<evidence type="ECO:0000256" key="8">
    <source>
        <dbReference type="ARBA" id="ARBA00023268"/>
    </source>
</evidence>
<feature type="compositionally biased region" description="Basic and acidic residues" evidence="10">
    <location>
        <begin position="385"/>
        <end position="407"/>
    </location>
</feature>
<evidence type="ECO:0000256" key="5">
    <source>
        <dbReference type="ARBA" id="ARBA00023125"/>
    </source>
</evidence>
<dbReference type="SUPFAM" id="SSF81624">
    <property type="entry name" value="N-terminal domain of MutM-like DNA repair proteins"/>
    <property type="match status" value="1"/>
</dbReference>
<keyword evidence="6" id="KW-0234">DNA repair</keyword>
<dbReference type="EC" id="4.2.99.18" evidence="2"/>
<evidence type="ECO:0000313" key="13">
    <source>
        <dbReference type="RefSeq" id="XP_005108711.1"/>
    </source>
</evidence>
<evidence type="ECO:0000256" key="10">
    <source>
        <dbReference type="SAM" id="MobiDB-lite"/>
    </source>
</evidence>
<proteinExistence type="inferred from homology"/>
<dbReference type="SMART" id="SM01232">
    <property type="entry name" value="H2TH"/>
    <property type="match status" value="1"/>
</dbReference>
<feature type="compositionally biased region" description="Basic residues" evidence="10">
    <location>
        <begin position="418"/>
        <end position="434"/>
    </location>
</feature>
<dbReference type="GeneID" id="101847374"/>
<keyword evidence="4" id="KW-0378">Hydrolase</keyword>
<dbReference type="InterPro" id="IPR035937">
    <property type="entry name" value="FPG_N"/>
</dbReference>
<reference evidence="13" key="1">
    <citation type="submission" date="2025-08" db="UniProtKB">
        <authorList>
            <consortium name="RefSeq"/>
        </authorList>
    </citation>
    <scope>IDENTIFICATION</scope>
</reference>
<evidence type="ECO:0000259" key="11">
    <source>
        <dbReference type="PROSITE" id="PS51068"/>
    </source>
</evidence>
<keyword evidence="8" id="KW-0511">Multifunctional enzyme</keyword>
<dbReference type="PROSITE" id="PS51068">
    <property type="entry name" value="FPG_CAT"/>
    <property type="match status" value="1"/>
</dbReference>
<dbReference type="PANTHER" id="PTHR22993">
    <property type="entry name" value="FORMAMIDOPYRIMIDINE-DNA GLYCOSYLASE"/>
    <property type="match status" value="1"/>
</dbReference>
<feature type="region of interest" description="Disordered" evidence="10">
    <location>
        <begin position="233"/>
        <end position="260"/>
    </location>
</feature>
<keyword evidence="5" id="KW-0238">DNA-binding</keyword>
<dbReference type="InterPro" id="IPR012319">
    <property type="entry name" value="FPG_cat"/>
</dbReference>
<dbReference type="Proteomes" id="UP000694888">
    <property type="component" value="Unplaced"/>
</dbReference>
<dbReference type="InterPro" id="IPR010979">
    <property type="entry name" value="Ribosomal_uS13-like_H2TH"/>
</dbReference>
<dbReference type="SUPFAM" id="SSF57716">
    <property type="entry name" value="Glucocorticoid receptor-like (DNA-binding domain)"/>
    <property type="match status" value="1"/>
</dbReference>
<dbReference type="PANTHER" id="PTHR22993:SF27">
    <property type="entry name" value="ENDONUCLEASE 8-LIKE 1"/>
    <property type="match status" value="1"/>
</dbReference>
<feature type="region of interest" description="Disordered" evidence="10">
    <location>
        <begin position="356"/>
        <end position="485"/>
    </location>
</feature>